<accession>A0ABW8Q8A6</accession>
<evidence type="ECO:0000313" key="1">
    <source>
        <dbReference type="EMBL" id="MFK8292600.1"/>
    </source>
</evidence>
<dbReference type="Proteomes" id="UP001622370">
    <property type="component" value="Unassembled WGS sequence"/>
</dbReference>
<sequence length="72" mass="8535">MIVETKYNIKDEVYFLKENKINKGIIMAVCVEQNTYNKPPKISYIIDKYAFDEKVLFKTKQELVDNLLSLEE</sequence>
<dbReference type="EMBL" id="JBJGWJ010000001">
    <property type="protein sequence ID" value="MFK8292600.1"/>
    <property type="molecule type" value="Genomic_DNA"/>
</dbReference>
<reference evidence="1 2" key="1">
    <citation type="journal article" date="2016" name="Sci. Rep.">
        <title>Whole genome sequencing identifies a novel species of the genus Capnocytophaga isolated from dog and cat bite wounds in humans.</title>
        <authorList>
            <person name="Zangenah S."/>
            <person name="Abbasi N."/>
            <person name="Andersson A.F."/>
            <person name="Bergman P."/>
        </authorList>
    </citation>
    <scope>NUCLEOTIDE SEQUENCE [LARGE SCALE GENOMIC DNA]</scope>
    <source>
        <strain evidence="1 2">W5</strain>
    </source>
</reference>
<protein>
    <submittedName>
        <fullName evidence="1">Uncharacterized protein</fullName>
    </submittedName>
</protein>
<dbReference type="RefSeq" id="WP_405253629.1">
    <property type="nucleotide sequence ID" value="NZ_JBJGWE010000001.1"/>
</dbReference>
<gene>
    <name evidence="1" type="ORF">ACI76L_02270</name>
</gene>
<comment type="caution">
    <text evidence="1">The sequence shown here is derived from an EMBL/GenBank/DDBJ whole genome shotgun (WGS) entry which is preliminary data.</text>
</comment>
<name>A0ABW8Q8A6_9FLAO</name>
<evidence type="ECO:0000313" key="2">
    <source>
        <dbReference type="Proteomes" id="UP001622370"/>
    </source>
</evidence>
<proteinExistence type="predicted"/>
<organism evidence="1 2">
    <name type="scientific">Capnocytophaga stomatis</name>
    <dbReference type="NCBI Taxonomy" id="1848904"/>
    <lineage>
        <taxon>Bacteria</taxon>
        <taxon>Pseudomonadati</taxon>
        <taxon>Bacteroidota</taxon>
        <taxon>Flavobacteriia</taxon>
        <taxon>Flavobacteriales</taxon>
        <taxon>Flavobacteriaceae</taxon>
        <taxon>Capnocytophaga</taxon>
    </lineage>
</organism>
<keyword evidence="2" id="KW-1185">Reference proteome</keyword>